<feature type="compositionally biased region" description="Polar residues" evidence="9">
    <location>
        <begin position="65"/>
        <end position="74"/>
    </location>
</feature>
<dbReference type="AlphaFoldDB" id="W5T2I2"/>
<evidence type="ECO:0000256" key="6">
    <source>
        <dbReference type="ARBA" id="ARBA00023237"/>
    </source>
</evidence>
<keyword evidence="10" id="KW-0614">Plasmid</keyword>
<feature type="region of interest" description="Disordered" evidence="9">
    <location>
        <begin position="53"/>
        <end position="74"/>
    </location>
</feature>
<keyword evidence="3" id="KW-0732">Signal</keyword>
<geneLocation type="plasmid" evidence="10">
    <name>unnamed</name>
</geneLocation>
<evidence type="ECO:0000256" key="4">
    <source>
        <dbReference type="ARBA" id="ARBA00023136"/>
    </source>
</evidence>
<proteinExistence type="inferred from homology"/>
<keyword evidence="4" id="KW-0472">Membrane</keyword>
<dbReference type="EMBL" id="CP005712">
    <property type="protein sequence ID" value="AHH13143.1"/>
    <property type="molecule type" value="Genomic_DNA"/>
</dbReference>
<evidence type="ECO:0000256" key="9">
    <source>
        <dbReference type="SAM" id="MobiDB-lite"/>
    </source>
</evidence>
<dbReference type="InterPro" id="IPR004983">
    <property type="entry name" value="Mlp"/>
</dbReference>
<evidence type="ECO:0000256" key="8">
    <source>
        <dbReference type="ARBA" id="ARBA00046007"/>
    </source>
</evidence>
<comment type="similarity">
    <text evidence="2">Belongs to the Multicopy lipoprotein (Mlp) family.</text>
</comment>
<evidence type="ECO:0000256" key="2">
    <source>
        <dbReference type="ARBA" id="ARBA00008380"/>
    </source>
</evidence>
<dbReference type="GO" id="GO:0009279">
    <property type="term" value="C:cell outer membrane"/>
    <property type="evidence" value="ECO:0007669"/>
    <property type="project" value="UniProtKB-SubCell"/>
</dbReference>
<dbReference type="Pfam" id="PF03304">
    <property type="entry name" value="Mlp"/>
    <property type="match status" value="1"/>
</dbReference>
<protein>
    <submittedName>
        <fullName evidence="10">Mlp lipoprotein family protein</fullName>
    </submittedName>
</protein>
<keyword evidence="7 10" id="KW-0449">Lipoprotein</keyword>
<evidence type="ECO:0000313" key="10">
    <source>
        <dbReference type="EMBL" id="AHH13143.1"/>
    </source>
</evidence>
<sequence length="74" mass="8145">MGDDNDFEKFLSFDESKIKFALDHIQSELAKCTGDNASQQKETFKQIVKGSFEGNSNDLDKFKEQASSTCGTGG</sequence>
<name>W5T2I2_BORHE</name>
<evidence type="ECO:0000256" key="7">
    <source>
        <dbReference type="ARBA" id="ARBA00023288"/>
    </source>
</evidence>
<evidence type="ECO:0000256" key="1">
    <source>
        <dbReference type="ARBA" id="ARBA00004459"/>
    </source>
</evidence>
<evidence type="ECO:0000256" key="5">
    <source>
        <dbReference type="ARBA" id="ARBA00023139"/>
    </source>
</evidence>
<reference evidence="10" key="1">
    <citation type="submission" date="2013-04" db="EMBL/GenBank/DDBJ databases">
        <title>Comparative Genomics of Relapsing Fever Spirochetes.</title>
        <authorList>
            <person name="Schwan T.G."/>
            <person name="Raffel S.J."/>
            <person name="Porcella S.F."/>
            <person name="Martens C.A."/>
            <person name="Bruno D.P."/>
            <person name="Ricklefs S.M."/>
            <person name="Barbian K.B."/>
        </authorList>
    </citation>
    <scope>NUCLEOTIDE SEQUENCE</scope>
    <source>
        <strain evidence="10">YBT</strain>
        <plasmid evidence="10">unnamed</plasmid>
    </source>
</reference>
<keyword evidence="5" id="KW-0564">Palmitate</keyword>
<comment type="subcellular location">
    <subcellularLocation>
        <location evidence="1">Cell outer membrane</location>
        <topology evidence="1">Lipid-anchor</topology>
    </subcellularLocation>
</comment>
<organism evidence="10">
    <name type="scientific">Borrelia hermsii YBT</name>
    <dbReference type="NCBI Taxonomy" id="1313295"/>
    <lineage>
        <taxon>Bacteria</taxon>
        <taxon>Pseudomonadati</taxon>
        <taxon>Spirochaetota</taxon>
        <taxon>Spirochaetia</taxon>
        <taxon>Spirochaetales</taxon>
        <taxon>Borreliaceae</taxon>
        <taxon>Borrelia</taxon>
    </lineage>
</organism>
<keyword evidence="6" id="KW-0998">Cell outer membrane</keyword>
<gene>
    <name evidence="10" type="ORF">BHO_0115400</name>
</gene>
<evidence type="ECO:0000256" key="3">
    <source>
        <dbReference type="ARBA" id="ARBA00022729"/>
    </source>
</evidence>
<comment type="function">
    <text evidence="8">An outer membrane protein that may participate in pathogenesis. Some human Lyme disease patients have antibodies against this protein. The Mlp proteins probably undergo intragenic recombination, generating new alleles.</text>
</comment>
<dbReference type="HOGENOM" id="CLU_195078_0_0_12"/>
<accession>W5T2I2</accession>